<accession>G5JYF4</accession>
<evidence type="ECO:0000256" key="9">
    <source>
        <dbReference type="SAM" id="MobiDB-lite"/>
    </source>
</evidence>
<evidence type="ECO:0000313" key="12">
    <source>
        <dbReference type="EMBL" id="EHJ52670.1"/>
    </source>
</evidence>
<dbReference type="SUPFAM" id="SSF75005">
    <property type="entry name" value="Arabinanase/levansucrase/invertase"/>
    <property type="match status" value="1"/>
</dbReference>
<dbReference type="GO" id="GO:0046872">
    <property type="term" value="F:metal ion binding"/>
    <property type="evidence" value="ECO:0007669"/>
    <property type="project" value="UniProtKB-KW"/>
</dbReference>
<dbReference type="RefSeq" id="WP_003080963.1">
    <property type="nucleotide sequence ID" value="NZ_AEUW02000001.1"/>
</dbReference>
<evidence type="ECO:0000256" key="11">
    <source>
        <dbReference type="SAM" id="SignalP"/>
    </source>
</evidence>
<dbReference type="CDD" id="cd08997">
    <property type="entry name" value="GH68"/>
    <property type="match status" value="1"/>
</dbReference>
<feature type="region of interest" description="Disordered" evidence="9">
    <location>
        <begin position="810"/>
        <end position="831"/>
    </location>
</feature>
<feature type="binding site" evidence="6">
    <location>
        <position position="687"/>
    </location>
    <ligand>
        <name>Ca(2+)</name>
        <dbReference type="ChEBI" id="CHEBI:29108"/>
        <label>1</label>
    </ligand>
</feature>
<evidence type="ECO:0000256" key="8">
    <source>
        <dbReference type="RuleBase" id="RU361220"/>
    </source>
</evidence>
<feature type="active site" description="Proton donor/acceptor" evidence="4">
    <location>
        <position position="549"/>
    </location>
</feature>
<dbReference type="InterPro" id="IPR022263">
    <property type="entry name" value="KxYKxGKxW"/>
</dbReference>
<evidence type="ECO:0000256" key="7">
    <source>
        <dbReference type="PIRSR" id="PIRSR603469-4"/>
    </source>
</evidence>
<keyword evidence="13" id="KW-1185">Reference proteome</keyword>
<feature type="site" description="Transition state stabilizer" evidence="7">
    <location>
        <position position="450"/>
    </location>
</feature>
<feature type="binding site" evidence="5">
    <location>
        <position position="365"/>
    </location>
    <ligand>
        <name>substrate</name>
    </ligand>
</feature>
<dbReference type="EMBL" id="AEUW02000001">
    <property type="protein sequence ID" value="EHJ52670.1"/>
    <property type="molecule type" value="Genomic_DNA"/>
</dbReference>
<feature type="binding site" evidence="6">
    <location>
        <position position="475"/>
    </location>
    <ligand>
        <name>Ca(2+)</name>
        <dbReference type="ChEBI" id="CHEBI:29108"/>
        <label>1</label>
    </ligand>
</feature>
<feature type="region of interest" description="Disordered" evidence="9">
    <location>
        <begin position="33"/>
        <end position="200"/>
    </location>
</feature>
<keyword evidence="10" id="KW-1133">Transmembrane helix</keyword>
<organism evidence="12 13">
    <name type="scientific">Streptococcus macacae NCTC 11558</name>
    <dbReference type="NCBI Taxonomy" id="764298"/>
    <lineage>
        <taxon>Bacteria</taxon>
        <taxon>Bacillati</taxon>
        <taxon>Bacillota</taxon>
        <taxon>Bacilli</taxon>
        <taxon>Lactobacillales</taxon>
        <taxon>Streptococcaceae</taxon>
        <taxon>Streptococcus</taxon>
    </lineage>
</organism>
<evidence type="ECO:0000256" key="4">
    <source>
        <dbReference type="PIRSR" id="PIRSR603469-1"/>
    </source>
</evidence>
<keyword evidence="10" id="KW-0472">Membrane</keyword>
<feature type="signal peptide" evidence="11">
    <location>
        <begin position="1"/>
        <end position="28"/>
    </location>
</feature>
<feature type="binding site" evidence="6">
    <location>
        <position position="444"/>
    </location>
    <ligand>
        <name>Ca(2+)</name>
        <dbReference type="ChEBI" id="CHEBI:29108"/>
        <label>1</label>
    </ligand>
</feature>
<dbReference type="InterPro" id="IPR003469">
    <property type="entry name" value="Glyco_hydro_68"/>
</dbReference>
<evidence type="ECO:0000256" key="1">
    <source>
        <dbReference type="ARBA" id="ARBA00006775"/>
    </source>
</evidence>
<evidence type="ECO:0000256" key="6">
    <source>
        <dbReference type="PIRSR" id="PIRSR603469-3"/>
    </source>
</evidence>
<dbReference type="GO" id="GO:0050053">
    <property type="term" value="F:levansucrase activity"/>
    <property type="evidence" value="ECO:0007669"/>
    <property type="project" value="InterPro"/>
</dbReference>
<evidence type="ECO:0000313" key="13">
    <source>
        <dbReference type="Proteomes" id="UP000003573"/>
    </source>
</evidence>
<dbReference type="eggNOG" id="COG1621">
    <property type="taxonomic scope" value="Bacteria"/>
</dbReference>
<feature type="compositionally biased region" description="Low complexity" evidence="9">
    <location>
        <begin position="163"/>
        <end position="174"/>
    </location>
</feature>
<keyword evidence="10" id="KW-0812">Transmembrane</keyword>
<comment type="caution">
    <text evidence="12">The sequence shown here is derived from an EMBL/GenBank/DDBJ whole genome shotgun (WGS) entry which is preliminary data.</text>
</comment>
<dbReference type="GO" id="GO:0009758">
    <property type="term" value="P:carbohydrate utilization"/>
    <property type="evidence" value="ECO:0007669"/>
    <property type="project" value="InterPro"/>
</dbReference>
<feature type="binding site" evidence="6">
    <location>
        <position position="341"/>
    </location>
    <ligand>
        <name>Ca(2+)</name>
        <dbReference type="ChEBI" id="CHEBI:29108"/>
        <label>1</label>
    </ligand>
</feature>
<feature type="binding site" evidence="5">
    <location>
        <begin position="449"/>
        <end position="450"/>
    </location>
    <ligand>
        <name>substrate</name>
    </ligand>
</feature>
<reference evidence="12 13" key="1">
    <citation type="journal article" date="2014" name="Int. J. Syst. Evol. Microbiol.">
        <title>Phylogenomics and the dynamic genome evolution of the genus Streptococcus.</title>
        <authorList>
            <consortium name="The Broad Institute Genome Sequencing Platform"/>
            <person name="Richards V.P."/>
            <person name="Palmer S.R."/>
            <person name="Pavinski Bitar P.D."/>
            <person name="Qin X."/>
            <person name="Weinstock G.M."/>
            <person name="Highlander S.K."/>
            <person name="Town C.D."/>
            <person name="Burne R.A."/>
            <person name="Stanhope M.J."/>
        </authorList>
    </citation>
    <scope>NUCLEOTIDE SEQUENCE [LARGE SCALE GENOMIC DNA]</scope>
    <source>
        <strain evidence="12 13">NCTC 11558</strain>
    </source>
</reference>
<keyword evidence="2 11" id="KW-0732">Signal</keyword>
<feature type="chain" id="PRO_5039272682" evidence="11">
    <location>
        <begin position="29"/>
        <end position="867"/>
    </location>
</feature>
<feature type="compositionally biased region" description="Polar residues" evidence="9">
    <location>
        <begin position="77"/>
        <end position="162"/>
    </location>
</feature>
<protein>
    <submittedName>
        <fullName evidence="12">Levansucrase/invertase</fullName>
    </submittedName>
</protein>
<feature type="binding site" evidence="5">
    <location>
        <position position="295"/>
    </location>
    <ligand>
        <name>substrate</name>
    </ligand>
</feature>
<dbReference type="Pfam" id="PF02435">
    <property type="entry name" value="Glyco_hydro_68"/>
    <property type="match status" value="1"/>
</dbReference>
<feature type="binding site" evidence="6">
    <location>
        <position position="685"/>
    </location>
    <ligand>
        <name>Ca(2+)</name>
        <dbReference type="ChEBI" id="CHEBI:29108"/>
        <label>1</label>
    </ligand>
</feature>
<feature type="transmembrane region" description="Helical" evidence="10">
    <location>
        <begin position="844"/>
        <end position="861"/>
    </location>
</feature>
<feature type="active site" description="Nucleophile" evidence="4">
    <location>
        <position position="296"/>
    </location>
</feature>
<feature type="binding site" evidence="5">
    <location>
        <position position="567"/>
    </location>
    <ligand>
        <name>substrate</name>
    </ligand>
</feature>
<gene>
    <name evidence="12" type="ORF">STRMA_0215</name>
</gene>
<keyword evidence="6" id="KW-0479">Metal-binding</keyword>
<dbReference type="AlphaFoldDB" id="G5JYF4"/>
<feature type="compositionally biased region" description="Basic and acidic residues" evidence="9">
    <location>
        <begin position="810"/>
        <end position="827"/>
    </location>
</feature>
<feature type="binding site" evidence="6">
    <location>
        <position position="514"/>
    </location>
    <ligand>
        <name>Ca(2+)</name>
        <dbReference type="ChEBI" id="CHEBI:29108"/>
        <label>1</label>
    </ligand>
</feature>
<dbReference type="Pfam" id="PF19258">
    <property type="entry name" value="KxYKxGKxW_sig"/>
    <property type="match status" value="1"/>
</dbReference>
<evidence type="ECO:0000256" key="3">
    <source>
        <dbReference type="ARBA" id="ARBA00022837"/>
    </source>
</evidence>
<dbReference type="Proteomes" id="UP000003573">
    <property type="component" value="Unassembled WGS sequence"/>
</dbReference>
<sequence length="867" mass="95029">MTVRKKMHKSKKKWVVVSVVTTALAIGAQGMEVSAKAEETSGNETSAAKQLEAPASQTQTAAAETSSAANSTENATVPSQTEGVKDNQSAGQTVPTEQAAAQTEKTENSSNVKAPSQTEAETTNKTTHQAASPVSENTTKTTANSSENTGKTTLKNASTEITGKSVSDSSSKGSNETQTSKPATPSGKDDKVTESTYNPKTGLTESAYQIAQEAGLDISKLTAVQKQALNRMKMNQESQSGTQMTYKQFQDIADVLVKQDPRYAIPYFKADAIRNMPAATTRDAQTGQVADLDVWDSWPVQDVKTGEVVNWNGYQLVVAMMGVPNTNDNHIYLLYNKYGDNDLKHWKNAGSIFGYNQNALTQQWSGSATVNDDGTLQLYYTKVDTSDNNSNNQKLASATLKLSFDDENVHIDSVENDKVLTPNGGDGYYYQSYKQWRSTYTGADNIAMRDPHVIEDDKGDRYLVFEASTGSQNYQGEDQIYNWKNYGGDAAYNVKSLFRFLEDSDMYERASISNAAIGILKLTGDVKSPEVAEYYTPLISSPMVSDEIERPNVVKLGDKYYLFAASRLNHGSNNDAWHHANDIVGDNVVMLGYVSDKLTGGYKPLNNNGAVLTASVPADWRTATYSYYAVPVAGSKDKVLITAYMTNRNEVAGKGKNSTWAPSFLLQILPDNTTKVLAKMTQQGDWIWDESSETQDTVGTLDTAHLPGENDGYIDWNVIGGYGLKPHTPDSGQDQNPTDNKKQDNIITINYNFNFSGSSVLTKQDIKDFIKWLAPYLTGDVNNNNNNNNLNVKDNTVTININYNVANKSQDETKSKKDISQEKKESKLNTIDSNHAQKASVNPLLAPFALGLTLVSGWFGFKKFKKD</sequence>
<dbReference type="STRING" id="764298.STRMA_0215"/>
<dbReference type="InterPro" id="IPR023296">
    <property type="entry name" value="Glyco_hydro_beta-prop_sf"/>
</dbReference>
<proteinExistence type="inferred from homology"/>
<evidence type="ECO:0000256" key="10">
    <source>
        <dbReference type="SAM" id="Phobius"/>
    </source>
</evidence>
<feature type="binding site" evidence="5">
    <location>
        <begin position="547"/>
        <end position="549"/>
    </location>
    <ligand>
        <name>substrate</name>
    </ligand>
</feature>
<dbReference type="Gene3D" id="2.115.10.20">
    <property type="entry name" value="Glycosyl hydrolase domain, family 43"/>
    <property type="match status" value="1"/>
</dbReference>
<dbReference type="NCBIfam" id="TIGR03715">
    <property type="entry name" value="KxYKxGKxW"/>
    <property type="match status" value="1"/>
</dbReference>
<dbReference type="OrthoDB" id="2210426at2"/>
<comment type="similarity">
    <text evidence="1 8">Belongs to the glycosyl hydrolase 68 family.</text>
</comment>
<feature type="compositionally biased region" description="Low complexity" evidence="9">
    <location>
        <begin position="55"/>
        <end position="76"/>
    </location>
</feature>
<feature type="binding site" evidence="6">
    <location>
        <position position="692"/>
    </location>
    <ligand>
        <name>Ca(2+)</name>
        <dbReference type="ChEBI" id="CHEBI:29108"/>
        <label>1</label>
    </ligand>
</feature>
<feature type="binding site" evidence="6">
    <location>
        <position position="546"/>
    </location>
    <ligand>
        <name>Ca(2+)</name>
        <dbReference type="ChEBI" id="CHEBI:29108"/>
        <label>1</label>
    </ligand>
</feature>
<keyword evidence="3 6" id="KW-0106">Calcium</keyword>
<name>G5JYF4_9STRE</name>
<evidence type="ECO:0000256" key="5">
    <source>
        <dbReference type="PIRSR" id="PIRSR603469-2"/>
    </source>
</evidence>
<evidence type="ECO:0000256" key="2">
    <source>
        <dbReference type="ARBA" id="ARBA00022729"/>
    </source>
</evidence>
<comment type="cofactor">
    <cofactor evidence="6">
        <name>Ca(2+)</name>
        <dbReference type="ChEBI" id="CHEBI:29108"/>
    </cofactor>
</comment>